<dbReference type="AlphaFoldDB" id="A0A399ST03"/>
<organism evidence="1 2">
    <name type="scientific">Maribellus luteus</name>
    <dbReference type="NCBI Taxonomy" id="2305463"/>
    <lineage>
        <taxon>Bacteria</taxon>
        <taxon>Pseudomonadati</taxon>
        <taxon>Bacteroidota</taxon>
        <taxon>Bacteroidia</taxon>
        <taxon>Marinilabiliales</taxon>
        <taxon>Prolixibacteraceae</taxon>
        <taxon>Maribellus</taxon>
    </lineage>
</organism>
<gene>
    <name evidence="1" type="ORF">D1614_16275</name>
</gene>
<name>A0A399ST03_9BACT</name>
<dbReference type="Proteomes" id="UP000265926">
    <property type="component" value="Unassembled WGS sequence"/>
</dbReference>
<proteinExistence type="predicted"/>
<evidence type="ECO:0000313" key="2">
    <source>
        <dbReference type="Proteomes" id="UP000265926"/>
    </source>
</evidence>
<keyword evidence="2" id="KW-1185">Reference proteome</keyword>
<accession>A0A399ST03</accession>
<protein>
    <submittedName>
        <fullName evidence="1">Uncharacterized protein</fullName>
    </submittedName>
</protein>
<dbReference type="EMBL" id="QWGR01000010">
    <property type="protein sequence ID" value="RIJ46990.1"/>
    <property type="molecule type" value="Genomic_DNA"/>
</dbReference>
<evidence type="ECO:0000313" key="1">
    <source>
        <dbReference type="EMBL" id="RIJ46990.1"/>
    </source>
</evidence>
<reference evidence="1 2" key="1">
    <citation type="submission" date="2018-08" db="EMBL/GenBank/DDBJ databases">
        <title>Pallidiluteibacterium maritimus gen. nov., sp. nov., isolated from coastal sediment.</title>
        <authorList>
            <person name="Zhou L.Y."/>
        </authorList>
    </citation>
    <scope>NUCLEOTIDE SEQUENCE [LARGE SCALE GENOMIC DNA]</scope>
    <source>
        <strain evidence="1 2">XSD2</strain>
    </source>
</reference>
<comment type="caution">
    <text evidence="1">The sequence shown here is derived from an EMBL/GenBank/DDBJ whole genome shotgun (WGS) entry which is preliminary data.</text>
</comment>
<sequence>MLFAPCFLKELASQARHDAKGEVFRQRTAADNFPLRHLMSAAKRKQKRASLRFVWQQTDGEAI</sequence>